<evidence type="ECO:0000256" key="1">
    <source>
        <dbReference type="SAM" id="Phobius"/>
    </source>
</evidence>
<dbReference type="AlphaFoldDB" id="V5SDW0"/>
<dbReference type="SUPFAM" id="SSF103473">
    <property type="entry name" value="MFS general substrate transporter"/>
    <property type="match status" value="1"/>
</dbReference>
<reference evidence="2 3" key="1">
    <citation type="journal article" date="2014" name="Genome Announc.">
        <title>Complete Genome Sequence of Hyphomicrobium nitrativorans Strain NL23, a Denitrifying Bacterium Isolated from Biofilm of a Methanol-Fed Denitrification System Treating Seawater at the Montreal Biodome.</title>
        <authorList>
            <person name="Martineau C."/>
            <person name="Villeneuve C."/>
            <person name="Mauffrey F."/>
            <person name="Villemur R."/>
        </authorList>
    </citation>
    <scope>NUCLEOTIDE SEQUENCE [LARGE SCALE GENOMIC DNA]</scope>
    <source>
        <strain evidence="2">NL23</strain>
    </source>
</reference>
<organism evidence="2 3">
    <name type="scientific">Hyphomicrobium nitrativorans NL23</name>
    <dbReference type="NCBI Taxonomy" id="1029756"/>
    <lineage>
        <taxon>Bacteria</taxon>
        <taxon>Pseudomonadati</taxon>
        <taxon>Pseudomonadota</taxon>
        <taxon>Alphaproteobacteria</taxon>
        <taxon>Hyphomicrobiales</taxon>
        <taxon>Hyphomicrobiaceae</taxon>
        <taxon>Hyphomicrobium</taxon>
    </lineage>
</organism>
<dbReference type="PATRIC" id="fig|1029756.8.peg.1402"/>
<dbReference type="Proteomes" id="UP000018542">
    <property type="component" value="Chromosome"/>
</dbReference>
<keyword evidence="1" id="KW-1133">Transmembrane helix</keyword>
<dbReference type="EMBL" id="CP006912">
    <property type="protein sequence ID" value="AHB48144.1"/>
    <property type="molecule type" value="Genomic_DNA"/>
</dbReference>
<feature type="transmembrane region" description="Helical" evidence="1">
    <location>
        <begin position="58"/>
        <end position="78"/>
    </location>
</feature>
<keyword evidence="1" id="KW-0472">Membrane</keyword>
<feature type="transmembrane region" description="Helical" evidence="1">
    <location>
        <begin position="27"/>
        <end position="52"/>
    </location>
</feature>
<dbReference type="Gene3D" id="1.20.1250.20">
    <property type="entry name" value="MFS general substrate transporter like domains"/>
    <property type="match status" value="1"/>
</dbReference>
<evidence type="ECO:0000313" key="3">
    <source>
        <dbReference type="Proteomes" id="UP000018542"/>
    </source>
</evidence>
<protein>
    <submittedName>
        <fullName evidence="2">Uncharacterized protein</fullName>
    </submittedName>
</protein>
<dbReference type="KEGG" id="hni:W911_06690"/>
<keyword evidence="3" id="KW-1185">Reference proteome</keyword>
<dbReference type="InterPro" id="IPR036259">
    <property type="entry name" value="MFS_trans_sf"/>
</dbReference>
<proteinExistence type="predicted"/>
<name>V5SDW0_9HYPH</name>
<sequence length="104" mass="11889">MQLDLAALARHVSLVASDWLSFEEKGVAIMTWIVAWGLAAMASAALAGFLAAWKNRDYSFWMAWCFILPPLLLWLAFMPKHVGPRPRRPSIDELEHIENRDLMH</sequence>
<accession>V5SDW0</accession>
<dbReference type="STRING" id="1029756.W911_06690"/>
<dbReference type="HOGENOM" id="CLU_2246293_0_0_5"/>
<keyword evidence="1" id="KW-0812">Transmembrane</keyword>
<evidence type="ECO:0000313" key="2">
    <source>
        <dbReference type="EMBL" id="AHB48144.1"/>
    </source>
</evidence>
<gene>
    <name evidence="2" type="ORF">W911_06690</name>
</gene>